<protein>
    <submittedName>
        <fullName evidence="1">Uncharacterized protein</fullName>
    </submittedName>
</protein>
<comment type="caution">
    <text evidence="1">The sequence shown here is derived from an EMBL/GenBank/DDBJ whole genome shotgun (WGS) entry which is preliminary data.</text>
</comment>
<evidence type="ECO:0000313" key="1">
    <source>
        <dbReference type="EMBL" id="GFP52217.1"/>
    </source>
</evidence>
<name>A0A6V8QIC4_TRIAP</name>
<dbReference type="Proteomes" id="UP000517252">
    <property type="component" value="Unassembled WGS sequence"/>
</dbReference>
<sequence length="167" mass="18372">MYVHVTWMEMAQLPGSAFQTCSRAALRWADAGINIIATVAVASFVKAEEETTETCDSSRIFQPLPTGWWSVRMSFTRCLFFARPRSQEPPADVTSSTDAAIAHRLLANEGLFALPYDPWRSSCHLGAFSCSAAIETDSLLCAPSRKLASHPPCLRRDRSCEPLCAVT</sequence>
<dbReference type="EMBL" id="BLZH01000001">
    <property type="protein sequence ID" value="GFP52217.1"/>
    <property type="molecule type" value="Genomic_DNA"/>
</dbReference>
<accession>A0A6V8QIC4</accession>
<proteinExistence type="predicted"/>
<evidence type="ECO:0000313" key="2">
    <source>
        <dbReference type="Proteomes" id="UP000517252"/>
    </source>
</evidence>
<reference evidence="1 2" key="1">
    <citation type="submission" date="2020-07" db="EMBL/GenBank/DDBJ databases">
        <title>Trichoderma asperellum IC-1 whole genome shotgun sequence.</title>
        <authorList>
            <person name="Kanamasa S."/>
            <person name="Takahashi H."/>
        </authorList>
    </citation>
    <scope>NUCLEOTIDE SEQUENCE [LARGE SCALE GENOMIC DNA]</scope>
    <source>
        <strain evidence="1 2">IC-1</strain>
    </source>
</reference>
<organism evidence="1 2">
    <name type="scientific">Trichoderma asperellum</name>
    <name type="common">Filamentous fungus</name>
    <dbReference type="NCBI Taxonomy" id="101201"/>
    <lineage>
        <taxon>Eukaryota</taxon>
        <taxon>Fungi</taxon>
        <taxon>Dikarya</taxon>
        <taxon>Ascomycota</taxon>
        <taxon>Pezizomycotina</taxon>
        <taxon>Sordariomycetes</taxon>
        <taxon>Hypocreomycetidae</taxon>
        <taxon>Hypocreales</taxon>
        <taxon>Hypocreaceae</taxon>
        <taxon>Trichoderma</taxon>
    </lineage>
</organism>
<dbReference type="AlphaFoldDB" id="A0A6V8QIC4"/>
<gene>
    <name evidence="1" type="ORF">TASIC1_0001036900</name>
</gene>